<protein>
    <submittedName>
        <fullName evidence="1">Uncharacterized protein</fullName>
    </submittedName>
</protein>
<organism evidence="1 2">
    <name type="scientific">Pseudorhizobium halotolerans</name>
    <dbReference type="NCBI Taxonomy" id="1233081"/>
    <lineage>
        <taxon>Bacteria</taxon>
        <taxon>Pseudomonadati</taxon>
        <taxon>Pseudomonadota</taxon>
        <taxon>Alphaproteobacteria</taxon>
        <taxon>Hyphomicrobiales</taxon>
        <taxon>Rhizobiaceae</taxon>
        <taxon>Rhizobium/Agrobacterium group</taxon>
        <taxon>Pseudorhizobium</taxon>
    </lineage>
</organism>
<dbReference type="Proteomes" id="UP000601041">
    <property type="component" value="Unassembled WGS sequence"/>
</dbReference>
<name>A0ABM8PTN2_9HYPH</name>
<proteinExistence type="predicted"/>
<keyword evidence="2" id="KW-1185">Reference proteome</keyword>
<gene>
    <name evidence="1" type="ORF">RHAB21_03844</name>
</gene>
<accession>A0ABM8PTN2</accession>
<dbReference type="EMBL" id="CABFWE030000011">
    <property type="protein sequence ID" value="CAD7047917.1"/>
    <property type="molecule type" value="Genomic_DNA"/>
</dbReference>
<comment type="caution">
    <text evidence="1">The sequence shown here is derived from an EMBL/GenBank/DDBJ whole genome shotgun (WGS) entry which is preliminary data.</text>
</comment>
<evidence type="ECO:0000313" key="2">
    <source>
        <dbReference type="Proteomes" id="UP000601041"/>
    </source>
</evidence>
<evidence type="ECO:0000313" key="1">
    <source>
        <dbReference type="EMBL" id="CAD7047917.1"/>
    </source>
</evidence>
<sequence>MNGLDAVPLVAAQRGFRPSVVTGAALDDRLGAKLPKHPLLMVCEPATNINVAQVMSSHQCGRQRPGHSPLLCAVDAAHPFGEAEVARPLDRIGKPGGENEQVA</sequence>
<reference evidence="1 2" key="1">
    <citation type="submission" date="2020-11" db="EMBL/GenBank/DDBJ databases">
        <authorList>
            <person name="Lassalle F."/>
        </authorList>
    </citation>
    <scope>NUCLEOTIDE SEQUENCE [LARGE SCALE GENOMIC DNA]</scope>
    <source>
        <strain evidence="1 2">AB21</strain>
    </source>
</reference>